<evidence type="ECO:0000256" key="7">
    <source>
        <dbReference type="ARBA" id="ARBA00023004"/>
    </source>
</evidence>
<dbReference type="GO" id="GO:0042597">
    <property type="term" value="C:periplasmic space"/>
    <property type="evidence" value="ECO:0007669"/>
    <property type="project" value="UniProtKB-SubCell"/>
</dbReference>
<keyword evidence="6" id="KW-0249">Electron transport</keyword>
<evidence type="ECO:0000256" key="3">
    <source>
        <dbReference type="ARBA" id="ARBA00022617"/>
    </source>
</evidence>
<accession>A0A3B0Z3K2</accession>
<keyword evidence="7" id="KW-0408">Iron</keyword>
<evidence type="ECO:0000256" key="2">
    <source>
        <dbReference type="ARBA" id="ARBA00022448"/>
    </source>
</evidence>
<dbReference type="PANTHER" id="PTHR33751:SF9">
    <property type="entry name" value="CYTOCHROME C4"/>
    <property type="match status" value="1"/>
</dbReference>
<evidence type="ECO:0000256" key="5">
    <source>
        <dbReference type="ARBA" id="ARBA00022764"/>
    </source>
</evidence>
<dbReference type="GO" id="GO:0009055">
    <property type="term" value="F:electron transfer activity"/>
    <property type="evidence" value="ECO:0007669"/>
    <property type="project" value="InterPro"/>
</dbReference>
<dbReference type="GO" id="GO:0005506">
    <property type="term" value="F:iron ion binding"/>
    <property type="evidence" value="ECO:0007669"/>
    <property type="project" value="InterPro"/>
</dbReference>
<dbReference type="Pfam" id="PF00034">
    <property type="entry name" value="Cytochrom_C"/>
    <property type="match status" value="2"/>
</dbReference>
<dbReference type="InterPro" id="IPR009056">
    <property type="entry name" value="Cyt_c-like_dom"/>
</dbReference>
<name>A0A3B0Z3K2_9ZZZZ</name>
<evidence type="ECO:0000256" key="4">
    <source>
        <dbReference type="ARBA" id="ARBA00022723"/>
    </source>
</evidence>
<comment type="subcellular location">
    <subcellularLocation>
        <location evidence="1">Periplasm</location>
    </subcellularLocation>
</comment>
<dbReference type="InterPro" id="IPR024167">
    <property type="entry name" value="Cytochrome_c4-like"/>
</dbReference>
<evidence type="ECO:0000256" key="1">
    <source>
        <dbReference type="ARBA" id="ARBA00004418"/>
    </source>
</evidence>
<feature type="domain" description="Cytochrome c" evidence="8">
    <location>
        <begin position="29"/>
        <end position="109"/>
    </location>
</feature>
<gene>
    <name evidence="9" type="ORF">MNBD_GAMMA16-923</name>
</gene>
<dbReference type="PROSITE" id="PS51007">
    <property type="entry name" value="CYTC"/>
    <property type="match status" value="2"/>
</dbReference>
<evidence type="ECO:0000259" key="8">
    <source>
        <dbReference type="PROSITE" id="PS51007"/>
    </source>
</evidence>
<evidence type="ECO:0000256" key="6">
    <source>
        <dbReference type="ARBA" id="ARBA00022982"/>
    </source>
</evidence>
<reference evidence="9" key="1">
    <citation type="submission" date="2018-06" db="EMBL/GenBank/DDBJ databases">
        <authorList>
            <person name="Zhirakovskaya E."/>
        </authorList>
    </citation>
    <scope>NUCLEOTIDE SEQUENCE</scope>
</reference>
<sequence length="213" mass="22639">MKNIVRTSATAVVAMSLIFVFGTPAFAKGDAVAGKDKAGLCAGCHGDDGNSLSGGFPSLASQYEDYIVKQIKDFQTGHRANNETMAGMAAMVASVQDAKDIGAYFHSQKMSKEPVAPVDKKLAKQGKKIFNEGIPRKGVYGCVNCHGKNGKGKSKTISAFPIIGGQHKDYIIKELKDFRSGLRSNDPGGMMSDIAKKLDDKDIDAVANYLSGL</sequence>
<dbReference type="PANTHER" id="PTHR33751">
    <property type="entry name" value="CBB3-TYPE CYTOCHROME C OXIDASE SUBUNIT FIXP"/>
    <property type="match status" value="1"/>
</dbReference>
<dbReference type="InterPro" id="IPR050597">
    <property type="entry name" value="Cytochrome_c_Oxidase_Subunit"/>
</dbReference>
<dbReference type="Gene3D" id="1.10.760.10">
    <property type="entry name" value="Cytochrome c-like domain"/>
    <property type="match status" value="2"/>
</dbReference>
<evidence type="ECO:0000313" key="9">
    <source>
        <dbReference type="EMBL" id="VAW86231.1"/>
    </source>
</evidence>
<dbReference type="GO" id="GO:0020037">
    <property type="term" value="F:heme binding"/>
    <property type="evidence" value="ECO:0007669"/>
    <property type="project" value="InterPro"/>
</dbReference>
<protein>
    <submittedName>
        <fullName evidence="9">Cytochrome c4</fullName>
    </submittedName>
</protein>
<keyword evidence="2" id="KW-0813">Transport</keyword>
<keyword evidence="4" id="KW-0479">Metal-binding</keyword>
<keyword evidence="3" id="KW-0349">Heme</keyword>
<dbReference type="PIRSF" id="PIRSF000005">
    <property type="entry name" value="Cytochrome_c4"/>
    <property type="match status" value="1"/>
</dbReference>
<dbReference type="InterPro" id="IPR036909">
    <property type="entry name" value="Cyt_c-like_dom_sf"/>
</dbReference>
<dbReference type="SUPFAM" id="SSF46626">
    <property type="entry name" value="Cytochrome c"/>
    <property type="match status" value="2"/>
</dbReference>
<dbReference type="AlphaFoldDB" id="A0A3B0Z3K2"/>
<proteinExistence type="predicted"/>
<keyword evidence="5" id="KW-0574">Periplasm</keyword>
<dbReference type="EMBL" id="UOFO01000088">
    <property type="protein sequence ID" value="VAW86231.1"/>
    <property type="molecule type" value="Genomic_DNA"/>
</dbReference>
<feature type="domain" description="Cytochrome c" evidence="8">
    <location>
        <begin position="121"/>
        <end position="213"/>
    </location>
</feature>
<organism evidence="9">
    <name type="scientific">hydrothermal vent metagenome</name>
    <dbReference type="NCBI Taxonomy" id="652676"/>
    <lineage>
        <taxon>unclassified sequences</taxon>
        <taxon>metagenomes</taxon>
        <taxon>ecological metagenomes</taxon>
    </lineage>
</organism>